<dbReference type="GO" id="GO:0004340">
    <property type="term" value="F:glucokinase activity"/>
    <property type="evidence" value="ECO:0007669"/>
    <property type="project" value="InterPro"/>
</dbReference>
<evidence type="ECO:0000256" key="3">
    <source>
        <dbReference type="ARBA" id="ARBA00022777"/>
    </source>
</evidence>
<evidence type="ECO:0000256" key="1">
    <source>
        <dbReference type="ARBA" id="ARBA00022679"/>
    </source>
</evidence>
<evidence type="ECO:0000256" key="5">
    <source>
        <dbReference type="RuleBase" id="RU004046"/>
    </source>
</evidence>
<accession>A0A7W3YV46</accession>
<dbReference type="GO" id="GO:0006096">
    <property type="term" value="P:glycolytic process"/>
    <property type="evidence" value="ECO:0007669"/>
    <property type="project" value="InterPro"/>
</dbReference>
<name>A0A7W3YV46_9GAMM</name>
<dbReference type="InterPro" id="IPR003836">
    <property type="entry name" value="Glucokinase"/>
</dbReference>
<dbReference type="GO" id="GO:0005829">
    <property type="term" value="C:cytosol"/>
    <property type="evidence" value="ECO:0007669"/>
    <property type="project" value="TreeGrafter"/>
</dbReference>
<organism evidence="6 7">
    <name type="scientific">Stenotrophomonas koreensis</name>
    <dbReference type="NCBI Taxonomy" id="266128"/>
    <lineage>
        <taxon>Bacteria</taxon>
        <taxon>Pseudomonadati</taxon>
        <taxon>Pseudomonadota</taxon>
        <taxon>Gammaproteobacteria</taxon>
        <taxon>Lysobacterales</taxon>
        <taxon>Lysobacteraceae</taxon>
        <taxon>Stenotrophomonas</taxon>
    </lineage>
</organism>
<comment type="caution">
    <text evidence="6">The sequence shown here is derived from an EMBL/GenBank/DDBJ whole genome shotgun (WGS) entry which is preliminary data.</text>
</comment>
<dbReference type="SUPFAM" id="SSF53067">
    <property type="entry name" value="Actin-like ATPase domain"/>
    <property type="match status" value="1"/>
</dbReference>
<keyword evidence="4" id="KW-0067">ATP-binding</keyword>
<protein>
    <submittedName>
        <fullName evidence="6">ROK family protein</fullName>
    </submittedName>
</protein>
<dbReference type="GO" id="GO:0005524">
    <property type="term" value="F:ATP binding"/>
    <property type="evidence" value="ECO:0007669"/>
    <property type="project" value="UniProtKB-KW"/>
</dbReference>
<keyword evidence="3" id="KW-0418">Kinase</keyword>
<dbReference type="InterPro" id="IPR043129">
    <property type="entry name" value="ATPase_NBD"/>
</dbReference>
<dbReference type="GO" id="GO:0005536">
    <property type="term" value="F:D-glucose binding"/>
    <property type="evidence" value="ECO:0007669"/>
    <property type="project" value="InterPro"/>
</dbReference>
<keyword evidence="1" id="KW-0808">Transferase</keyword>
<evidence type="ECO:0000313" key="6">
    <source>
        <dbReference type="EMBL" id="MBB1117155.1"/>
    </source>
</evidence>
<comment type="similarity">
    <text evidence="5">Belongs to the bacterial glucokinase family.</text>
</comment>
<dbReference type="Proteomes" id="UP000550609">
    <property type="component" value="Unassembled WGS sequence"/>
</dbReference>
<dbReference type="AlphaFoldDB" id="A0A7W3YV46"/>
<dbReference type="RefSeq" id="WP_182622248.1">
    <property type="nucleotide sequence ID" value="NZ_JACIUV010000004.1"/>
</dbReference>
<reference evidence="6 7" key="1">
    <citation type="submission" date="2020-08" db="EMBL/GenBank/DDBJ databases">
        <title>Stenotrophomonas sp. W1S232.</title>
        <authorList>
            <person name="Deng Y."/>
        </authorList>
    </citation>
    <scope>NUCLEOTIDE SEQUENCE [LARGE SCALE GENOMIC DNA]</scope>
    <source>
        <strain evidence="6 7">W1S232</strain>
    </source>
</reference>
<dbReference type="CDD" id="cd24008">
    <property type="entry name" value="ASKHA_NBD_GLK"/>
    <property type="match status" value="1"/>
</dbReference>
<keyword evidence="2" id="KW-0547">Nucleotide-binding</keyword>
<evidence type="ECO:0000256" key="2">
    <source>
        <dbReference type="ARBA" id="ARBA00022741"/>
    </source>
</evidence>
<proteinExistence type="inferred from homology"/>
<dbReference type="PANTHER" id="PTHR47690:SF1">
    <property type="entry name" value="GLUCOKINASE"/>
    <property type="match status" value="1"/>
</dbReference>
<dbReference type="Gene3D" id="3.40.367.20">
    <property type="match status" value="1"/>
</dbReference>
<dbReference type="InterPro" id="IPR050201">
    <property type="entry name" value="Bacterial_glucokinase"/>
</dbReference>
<evidence type="ECO:0000256" key="4">
    <source>
        <dbReference type="ARBA" id="ARBA00022840"/>
    </source>
</evidence>
<evidence type="ECO:0000313" key="7">
    <source>
        <dbReference type="Proteomes" id="UP000550609"/>
    </source>
</evidence>
<sequence length="328" mass="33307">MSTVLPALADPSHCLVADIGGTHARFAWADARGQLLAQASVPVAAHPTIHSALASVVPDGRHGRALCLAVAGQVDAHGNARTANLPWRIGAAELTDHTGRPVTVLNDFHALALGCAGLSAGDGVAVCGPEDNNESGPVLVIGPGTGLGAAIVLAGTPVRVLPSEAGQMALAANDARQAAVIEQLRSQRGDGHVSVEAIVSGPGLLAAYRALCALYDLPPVHSAPEQVSAAALAGNDARAVEAFGLFVRLLGGFCADLAMVTGAARIWLAGGIVPALGDRINHWGFAATLQQRGVHSPWLAQRSVRSIEHGALGLLGAARALRDQSRAG</sequence>
<dbReference type="Gene3D" id="3.30.420.40">
    <property type="match status" value="1"/>
</dbReference>
<dbReference type="PANTHER" id="PTHR47690">
    <property type="entry name" value="GLUCOKINASE"/>
    <property type="match status" value="1"/>
</dbReference>
<dbReference type="Pfam" id="PF02685">
    <property type="entry name" value="Glucokinase"/>
    <property type="match status" value="1"/>
</dbReference>
<gene>
    <name evidence="6" type="ORF">H4O09_08855</name>
</gene>
<dbReference type="EMBL" id="JACIUV010000004">
    <property type="protein sequence ID" value="MBB1117155.1"/>
    <property type="molecule type" value="Genomic_DNA"/>
</dbReference>